<proteinExistence type="predicted"/>
<dbReference type="InterPro" id="IPR050640">
    <property type="entry name" value="Bact_2-comp_sensor_kinase"/>
</dbReference>
<feature type="transmembrane region" description="Helical" evidence="6">
    <location>
        <begin position="20"/>
        <end position="41"/>
    </location>
</feature>
<dbReference type="EMBL" id="JAJEPV010000010">
    <property type="protein sequence ID" value="MCC2119061.1"/>
    <property type="molecule type" value="Genomic_DNA"/>
</dbReference>
<evidence type="ECO:0000256" key="2">
    <source>
        <dbReference type="ARBA" id="ARBA00022553"/>
    </source>
</evidence>
<dbReference type="GO" id="GO:0016020">
    <property type="term" value="C:membrane"/>
    <property type="evidence" value="ECO:0007669"/>
    <property type="project" value="UniProtKB-SubCell"/>
</dbReference>
<keyword evidence="3" id="KW-0808">Transferase</keyword>
<keyword evidence="6" id="KW-0472">Membrane</keyword>
<keyword evidence="5" id="KW-0175">Coiled coil</keyword>
<dbReference type="Gene3D" id="6.10.340.10">
    <property type="match status" value="1"/>
</dbReference>
<keyword evidence="6" id="KW-1133">Transmembrane helix</keyword>
<feature type="transmembrane region" description="Helical" evidence="6">
    <location>
        <begin position="188"/>
        <end position="210"/>
    </location>
</feature>
<evidence type="ECO:0000256" key="6">
    <source>
        <dbReference type="SAM" id="Phobius"/>
    </source>
</evidence>
<dbReference type="Pfam" id="PF02518">
    <property type="entry name" value="HATPase_c"/>
    <property type="match status" value="1"/>
</dbReference>
<dbReference type="PANTHER" id="PTHR34220">
    <property type="entry name" value="SENSOR HISTIDINE KINASE YPDA"/>
    <property type="match status" value="1"/>
</dbReference>
<dbReference type="SMART" id="SM00304">
    <property type="entry name" value="HAMP"/>
    <property type="match status" value="1"/>
</dbReference>
<evidence type="ECO:0000256" key="5">
    <source>
        <dbReference type="SAM" id="Coils"/>
    </source>
</evidence>
<dbReference type="RefSeq" id="WP_022312242.1">
    <property type="nucleotide sequence ID" value="NZ_JAJEPV010000010.1"/>
</dbReference>
<dbReference type="InterPro" id="IPR003660">
    <property type="entry name" value="HAMP_dom"/>
</dbReference>
<dbReference type="Pfam" id="PF00672">
    <property type="entry name" value="HAMP"/>
    <property type="match status" value="1"/>
</dbReference>
<dbReference type="InterPro" id="IPR036890">
    <property type="entry name" value="HATPase_C_sf"/>
</dbReference>
<dbReference type="Proteomes" id="UP001197795">
    <property type="component" value="Unassembled WGS sequence"/>
</dbReference>
<dbReference type="Pfam" id="PF06580">
    <property type="entry name" value="His_kinase"/>
    <property type="match status" value="1"/>
</dbReference>
<feature type="domain" description="HAMP" evidence="7">
    <location>
        <begin position="212"/>
        <end position="264"/>
    </location>
</feature>
<dbReference type="Gene3D" id="3.30.565.10">
    <property type="entry name" value="Histidine kinase-like ATPase, C-terminal domain"/>
    <property type="match status" value="1"/>
</dbReference>
<comment type="subcellular location">
    <subcellularLocation>
        <location evidence="1">Membrane</location>
    </subcellularLocation>
</comment>
<accession>A0AAE3A254</accession>
<protein>
    <submittedName>
        <fullName evidence="8">Sensor histidine kinase</fullName>
    </submittedName>
</protein>
<evidence type="ECO:0000313" key="9">
    <source>
        <dbReference type="Proteomes" id="UP001197795"/>
    </source>
</evidence>
<evidence type="ECO:0000256" key="1">
    <source>
        <dbReference type="ARBA" id="ARBA00004370"/>
    </source>
</evidence>
<evidence type="ECO:0000259" key="7">
    <source>
        <dbReference type="PROSITE" id="PS50885"/>
    </source>
</evidence>
<sequence length="479" mass="55896">MRKKIKELYEHSTLVAKIRYSYLCLLVPFVLFLIFCFYNLWNNNRRYEDMINSSVMASQFSLDFQKDFDYETYLLIVGNKTLEESSLHDMLVEADDIVAGLEELTESQENLKRLTSVKKYLNNLETYIGRIEDNIREGNRYEDNMEIWENDVQIVTSLVGDTMSQYIYYEIRGIQESRQQYQDFFVNMIRFSIIAFTLILVLFLFLSYYIPLSITSPIRRLTQVTDQVAKGDLTVRSDVTGGVEAQVLSDSLNTMIDKINELLEQVKTEQIRLRKAEFELLQSQINPHFLYNTLDAIVWLAEAGEQKKVVSMVGSLSDFFRISLNQGQDILDVKEELQHVRSYLEIQQMRYQDILQYEICVPEELNHCQIPKITLQPLVENALYHGIKNKRGKGMIRIEGELDGEDCILLITDNGKGMTPERLEQVRKGIRNRKVRETDIYGLYNVNERIRLNFGENYGITITSTYGEGTCVTVRLPQY</sequence>
<keyword evidence="6" id="KW-0812">Transmembrane</keyword>
<gene>
    <name evidence="8" type="ORF">LKD75_05545</name>
</gene>
<dbReference type="AlphaFoldDB" id="A0AAE3A254"/>
<feature type="coiled-coil region" evidence="5">
    <location>
        <begin position="249"/>
        <end position="279"/>
    </location>
</feature>
<dbReference type="PROSITE" id="PS50885">
    <property type="entry name" value="HAMP"/>
    <property type="match status" value="1"/>
</dbReference>
<keyword evidence="9" id="KW-1185">Reference proteome</keyword>
<dbReference type="GO" id="GO:0000155">
    <property type="term" value="F:phosphorelay sensor kinase activity"/>
    <property type="evidence" value="ECO:0007669"/>
    <property type="project" value="InterPro"/>
</dbReference>
<dbReference type="CDD" id="cd06225">
    <property type="entry name" value="HAMP"/>
    <property type="match status" value="1"/>
</dbReference>
<evidence type="ECO:0000256" key="4">
    <source>
        <dbReference type="ARBA" id="ARBA00022777"/>
    </source>
</evidence>
<keyword evidence="2" id="KW-0597">Phosphoprotein</keyword>
<reference evidence="8 9" key="1">
    <citation type="submission" date="2021-10" db="EMBL/GenBank/DDBJ databases">
        <title>Anaerobic single-cell dispensing facilitates the cultivation of human gut bacteria.</title>
        <authorList>
            <person name="Afrizal A."/>
        </authorList>
    </citation>
    <scope>NUCLEOTIDE SEQUENCE [LARGE SCALE GENOMIC DNA]</scope>
    <source>
        <strain evidence="8 9">CLA-AA-H273</strain>
    </source>
</reference>
<dbReference type="InterPro" id="IPR010559">
    <property type="entry name" value="Sig_transdc_His_kin_internal"/>
</dbReference>
<dbReference type="SUPFAM" id="SSF158472">
    <property type="entry name" value="HAMP domain-like"/>
    <property type="match status" value="1"/>
</dbReference>
<organism evidence="8 9">
    <name type="scientific">Waltera acetigignens</name>
    <dbReference type="NCBI Taxonomy" id="2981769"/>
    <lineage>
        <taxon>Bacteria</taxon>
        <taxon>Bacillati</taxon>
        <taxon>Bacillota</taxon>
        <taxon>Clostridia</taxon>
        <taxon>Lachnospirales</taxon>
        <taxon>Lachnospiraceae</taxon>
        <taxon>Waltera</taxon>
    </lineage>
</organism>
<dbReference type="SMART" id="SM00387">
    <property type="entry name" value="HATPase_c"/>
    <property type="match status" value="1"/>
</dbReference>
<evidence type="ECO:0000256" key="3">
    <source>
        <dbReference type="ARBA" id="ARBA00022679"/>
    </source>
</evidence>
<dbReference type="PANTHER" id="PTHR34220:SF7">
    <property type="entry name" value="SENSOR HISTIDINE KINASE YPDA"/>
    <property type="match status" value="1"/>
</dbReference>
<evidence type="ECO:0000313" key="8">
    <source>
        <dbReference type="EMBL" id="MCC2119061.1"/>
    </source>
</evidence>
<dbReference type="SUPFAM" id="SSF55874">
    <property type="entry name" value="ATPase domain of HSP90 chaperone/DNA topoisomerase II/histidine kinase"/>
    <property type="match status" value="1"/>
</dbReference>
<name>A0AAE3A254_9FIRM</name>
<keyword evidence="4 8" id="KW-0418">Kinase</keyword>
<comment type="caution">
    <text evidence="8">The sequence shown here is derived from an EMBL/GenBank/DDBJ whole genome shotgun (WGS) entry which is preliminary data.</text>
</comment>
<dbReference type="InterPro" id="IPR003594">
    <property type="entry name" value="HATPase_dom"/>
</dbReference>